<dbReference type="Proteomes" id="UP000052982">
    <property type="component" value="Unassembled WGS sequence"/>
</dbReference>
<dbReference type="SUPFAM" id="SSF48498">
    <property type="entry name" value="Tetracyclin repressor-like, C-terminal domain"/>
    <property type="match status" value="1"/>
</dbReference>
<comment type="caution">
    <text evidence="6">The sequence shown here is derived from an EMBL/GenBank/DDBJ whole genome shotgun (WGS) entry which is preliminary data.</text>
</comment>
<feature type="DNA-binding region" description="H-T-H motif" evidence="4">
    <location>
        <begin position="28"/>
        <end position="47"/>
    </location>
</feature>
<dbReference type="InterPro" id="IPR009057">
    <property type="entry name" value="Homeodomain-like_sf"/>
</dbReference>
<gene>
    <name evidence="6" type="ORF">AQJ64_43305</name>
</gene>
<keyword evidence="2 4" id="KW-0238">DNA-binding</keyword>
<dbReference type="InterPro" id="IPR001647">
    <property type="entry name" value="HTH_TetR"/>
</dbReference>
<dbReference type="AlphaFoldDB" id="A0A124I0T7"/>
<feature type="domain" description="HTH tetR-type" evidence="5">
    <location>
        <begin position="5"/>
        <end position="65"/>
    </location>
</feature>
<dbReference type="Pfam" id="PF00440">
    <property type="entry name" value="TetR_N"/>
    <property type="match status" value="1"/>
</dbReference>
<keyword evidence="7" id="KW-1185">Reference proteome</keyword>
<dbReference type="PANTHER" id="PTHR30055:SF151">
    <property type="entry name" value="TRANSCRIPTIONAL REGULATORY PROTEIN"/>
    <property type="match status" value="1"/>
</dbReference>
<dbReference type="RefSeq" id="WP_055631981.1">
    <property type="nucleotide sequence ID" value="NZ_KQ948793.1"/>
</dbReference>
<dbReference type="PANTHER" id="PTHR30055">
    <property type="entry name" value="HTH-TYPE TRANSCRIPTIONAL REGULATOR RUTR"/>
    <property type="match status" value="1"/>
</dbReference>
<evidence type="ECO:0000313" key="7">
    <source>
        <dbReference type="Proteomes" id="UP000052982"/>
    </source>
</evidence>
<evidence type="ECO:0000256" key="4">
    <source>
        <dbReference type="PROSITE-ProRule" id="PRU00335"/>
    </source>
</evidence>
<dbReference type="EMBL" id="LMWW01000088">
    <property type="protein sequence ID" value="KUN75194.1"/>
    <property type="molecule type" value="Genomic_DNA"/>
</dbReference>
<dbReference type="GO" id="GO:0000976">
    <property type="term" value="F:transcription cis-regulatory region binding"/>
    <property type="evidence" value="ECO:0007669"/>
    <property type="project" value="TreeGrafter"/>
</dbReference>
<reference evidence="6 7" key="1">
    <citation type="submission" date="2015-10" db="EMBL/GenBank/DDBJ databases">
        <title>Draft genome sequence of Streptomyces griseoruber DSM 40281, type strain for the species Streptomyces griseoruber.</title>
        <authorList>
            <person name="Ruckert C."/>
            <person name="Winkler A."/>
            <person name="Kalinowski J."/>
            <person name="Kampfer P."/>
            <person name="Glaeser S."/>
        </authorList>
    </citation>
    <scope>NUCLEOTIDE SEQUENCE [LARGE SCALE GENOMIC DNA]</scope>
    <source>
        <strain evidence="6 7">DSM 40281</strain>
    </source>
</reference>
<accession>A0A124I0T7</accession>
<organism evidence="6 7">
    <name type="scientific">Streptomyces griseoruber</name>
    <dbReference type="NCBI Taxonomy" id="1943"/>
    <lineage>
        <taxon>Bacteria</taxon>
        <taxon>Bacillati</taxon>
        <taxon>Actinomycetota</taxon>
        <taxon>Actinomycetes</taxon>
        <taxon>Kitasatosporales</taxon>
        <taxon>Streptomycetaceae</taxon>
        <taxon>Streptomyces</taxon>
    </lineage>
</organism>
<dbReference type="SUPFAM" id="SSF46689">
    <property type="entry name" value="Homeodomain-like"/>
    <property type="match status" value="1"/>
</dbReference>
<dbReference type="InterPro" id="IPR036271">
    <property type="entry name" value="Tet_transcr_reg_TetR-rel_C_sf"/>
</dbReference>
<dbReference type="GO" id="GO:0003700">
    <property type="term" value="F:DNA-binding transcription factor activity"/>
    <property type="evidence" value="ECO:0007669"/>
    <property type="project" value="TreeGrafter"/>
</dbReference>
<protein>
    <recommendedName>
        <fullName evidence="5">HTH tetR-type domain-containing protein</fullName>
    </recommendedName>
</protein>
<evidence type="ECO:0000256" key="2">
    <source>
        <dbReference type="ARBA" id="ARBA00023125"/>
    </source>
</evidence>
<dbReference type="GO" id="GO:0045892">
    <property type="term" value="P:negative regulation of DNA-templated transcription"/>
    <property type="evidence" value="ECO:0007669"/>
    <property type="project" value="InterPro"/>
</dbReference>
<evidence type="ECO:0000313" key="6">
    <source>
        <dbReference type="EMBL" id="KUN75194.1"/>
    </source>
</evidence>
<dbReference type="InterPro" id="IPR004111">
    <property type="entry name" value="Repressor_TetR_C"/>
</dbReference>
<name>A0A124I0T7_9ACTN</name>
<keyword evidence="1" id="KW-0805">Transcription regulation</keyword>
<proteinExistence type="predicted"/>
<evidence type="ECO:0000256" key="1">
    <source>
        <dbReference type="ARBA" id="ARBA00023015"/>
    </source>
</evidence>
<dbReference type="Pfam" id="PF02909">
    <property type="entry name" value="TetR_C_1"/>
    <property type="match status" value="1"/>
</dbReference>
<evidence type="ECO:0000259" key="5">
    <source>
        <dbReference type="PROSITE" id="PS50977"/>
    </source>
</evidence>
<evidence type="ECO:0000256" key="3">
    <source>
        <dbReference type="ARBA" id="ARBA00023163"/>
    </source>
</evidence>
<dbReference type="STRING" id="1943.AQJ64_43305"/>
<dbReference type="OrthoDB" id="3818006at2"/>
<dbReference type="InterPro" id="IPR050109">
    <property type="entry name" value="HTH-type_TetR-like_transc_reg"/>
</dbReference>
<dbReference type="PROSITE" id="PS50977">
    <property type="entry name" value="HTH_TETR_2"/>
    <property type="match status" value="1"/>
</dbReference>
<dbReference type="Gene3D" id="1.10.357.10">
    <property type="entry name" value="Tetracycline Repressor, domain 2"/>
    <property type="match status" value="1"/>
</dbReference>
<keyword evidence="3" id="KW-0804">Transcription</keyword>
<sequence>MPRKALNREQIVQAVVGLLDAEGADSLSMRQLGSRLGATAAAVYWHVKDKEEVLVLAADAVWREIQLHDLEGSGWRAAVTTMANDLHAMTLRHPWLVPAMSCHAPHAPGRARYEDHLRAACEAAGFTGREAEQATKTVLTFVFGTAFGEHKGEATASTAEDLAFGLQVILDGLQGRLDARP</sequence>